<dbReference type="EMBL" id="ML179448">
    <property type="protein sequence ID" value="THU87501.1"/>
    <property type="molecule type" value="Genomic_DNA"/>
</dbReference>
<dbReference type="Pfam" id="PF20149">
    <property type="entry name" value="DUF6532"/>
    <property type="match status" value="1"/>
</dbReference>
<feature type="region of interest" description="Disordered" evidence="1">
    <location>
        <begin position="179"/>
        <end position="219"/>
    </location>
</feature>
<dbReference type="AlphaFoldDB" id="A0A4S8LF96"/>
<organism evidence="3 4">
    <name type="scientific">Dendrothele bispora (strain CBS 962.96)</name>
    <dbReference type="NCBI Taxonomy" id="1314807"/>
    <lineage>
        <taxon>Eukaryota</taxon>
        <taxon>Fungi</taxon>
        <taxon>Dikarya</taxon>
        <taxon>Basidiomycota</taxon>
        <taxon>Agaricomycotina</taxon>
        <taxon>Agaricomycetes</taxon>
        <taxon>Agaricomycetidae</taxon>
        <taxon>Agaricales</taxon>
        <taxon>Agaricales incertae sedis</taxon>
        <taxon>Dendrothele</taxon>
    </lineage>
</organism>
<protein>
    <recommendedName>
        <fullName evidence="2">DUF6532 domain-containing protein</fullName>
    </recommendedName>
</protein>
<feature type="compositionally biased region" description="Basic and acidic residues" evidence="1">
    <location>
        <begin position="276"/>
        <end position="317"/>
    </location>
</feature>
<feature type="domain" description="DUF6532" evidence="2">
    <location>
        <begin position="374"/>
        <end position="579"/>
    </location>
</feature>
<dbReference type="InterPro" id="IPR045341">
    <property type="entry name" value="DUF6532"/>
</dbReference>
<evidence type="ECO:0000256" key="1">
    <source>
        <dbReference type="SAM" id="MobiDB-lite"/>
    </source>
</evidence>
<evidence type="ECO:0000313" key="3">
    <source>
        <dbReference type="EMBL" id="THU87501.1"/>
    </source>
</evidence>
<feature type="region of interest" description="Disordered" evidence="1">
    <location>
        <begin position="244"/>
        <end position="324"/>
    </location>
</feature>
<dbReference type="OrthoDB" id="3131934at2759"/>
<evidence type="ECO:0000259" key="2">
    <source>
        <dbReference type="Pfam" id="PF20149"/>
    </source>
</evidence>
<dbReference type="Proteomes" id="UP000297245">
    <property type="component" value="Unassembled WGS sequence"/>
</dbReference>
<keyword evidence="4" id="KW-1185">Reference proteome</keyword>
<feature type="compositionally biased region" description="Low complexity" evidence="1">
    <location>
        <begin position="77"/>
        <end position="107"/>
    </location>
</feature>
<accession>A0A4S8LF96</accession>
<proteinExistence type="predicted"/>
<evidence type="ECO:0000313" key="4">
    <source>
        <dbReference type="Proteomes" id="UP000297245"/>
    </source>
</evidence>
<gene>
    <name evidence="3" type="ORF">K435DRAFT_867248</name>
</gene>
<feature type="compositionally biased region" description="Basic and acidic residues" evidence="1">
    <location>
        <begin position="185"/>
        <end position="201"/>
    </location>
</feature>
<reference evidence="3 4" key="1">
    <citation type="journal article" date="2019" name="Nat. Ecol. Evol.">
        <title>Megaphylogeny resolves global patterns of mushroom evolution.</title>
        <authorList>
            <person name="Varga T."/>
            <person name="Krizsan K."/>
            <person name="Foldi C."/>
            <person name="Dima B."/>
            <person name="Sanchez-Garcia M."/>
            <person name="Sanchez-Ramirez S."/>
            <person name="Szollosi G.J."/>
            <person name="Szarkandi J.G."/>
            <person name="Papp V."/>
            <person name="Albert L."/>
            <person name="Andreopoulos W."/>
            <person name="Angelini C."/>
            <person name="Antonin V."/>
            <person name="Barry K.W."/>
            <person name="Bougher N.L."/>
            <person name="Buchanan P."/>
            <person name="Buyck B."/>
            <person name="Bense V."/>
            <person name="Catcheside P."/>
            <person name="Chovatia M."/>
            <person name="Cooper J."/>
            <person name="Damon W."/>
            <person name="Desjardin D."/>
            <person name="Finy P."/>
            <person name="Geml J."/>
            <person name="Haridas S."/>
            <person name="Hughes K."/>
            <person name="Justo A."/>
            <person name="Karasinski D."/>
            <person name="Kautmanova I."/>
            <person name="Kiss B."/>
            <person name="Kocsube S."/>
            <person name="Kotiranta H."/>
            <person name="LaButti K.M."/>
            <person name="Lechner B.E."/>
            <person name="Liimatainen K."/>
            <person name="Lipzen A."/>
            <person name="Lukacs Z."/>
            <person name="Mihaltcheva S."/>
            <person name="Morgado L.N."/>
            <person name="Niskanen T."/>
            <person name="Noordeloos M.E."/>
            <person name="Ohm R.A."/>
            <person name="Ortiz-Santana B."/>
            <person name="Ovrebo C."/>
            <person name="Racz N."/>
            <person name="Riley R."/>
            <person name="Savchenko A."/>
            <person name="Shiryaev A."/>
            <person name="Soop K."/>
            <person name="Spirin V."/>
            <person name="Szebenyi C."/>
            <person name="Tomsovsky M."/>
            <person name="Tulloss R.E."/>
            <person name="Uehling J."/>
            <person name="Grigoriev I.V."/>
            <person name="Vagvolgyi C."/>
            <person name="Papp T."/>
            <person name="Martin F.M."/>
            <person name="Miettinen O."/>
            <person name="Hibbett D.S."/>
            <person name="Nagy L.G."/>
        </authorList>
    </citation>
    <scope>NUCLEOTIDE SEQUENCE [LARGE SCALE GENOMIC DNA]</scope>
    <source>
        <strain evidence="3 4">CBS 962.96</strain>
    </source>
</reference>
<feature type="region of interest" description="Disordered" evidence="1">
    <location>
        <begin position="1"/>
        <end position="116"/>
    </location>
</feature>
<feature type="compositionally biased region" description="Low complexity" evidence="1">
    <location>
        <begin position="32"/>
        <end position="68"/>
    </location>
</feature>
<name>A0A4S8LF96_DENBC</name>
<sequence>MPAKKKATKPQNESLERMPKSSAKTAKRPKATKASAKTASASPTSPKPSVTISVLTTPTSSPLPKTVTGRALPTVLRATTTRSSSTSSPKAAASKSKARPSAPAASKPDGDLGASTGATASIFKVANHRLSTPTETIVSKGKRASQLMAALKHDYQSRKRTSDEVDDTEGSKALTAILIQGLGEEQEKKKKGEEEEERRGGEEEEEEEEEAPKKERESHSLFAAFYVSTYIFIRYFCEGLEKSKKKKKKGEEEEEEEEDAPKKKRESHSLFAAFYVEDHNNDSEHAESSDEEAIKHRGDLDKMSDDAETSEGERESGDSDSEMDVDVDQMVAVEIPQKKGKGKKQQGDEGNLPAKVLKAHFKTLALKRLAKFGKKAIRVATFLRNAFPKDTSECWQILLDAVAEDGNEGHSDAVKALEKSPYDQDLLLRYMSYGAVDARYRFRKATAHIILAHFGLSEPRLVATRSRNRRGKSTVEVIVSWLKTDQMYHHGDIDHETQQLKAETPFMSPLFAKMLQGYLCGPQSSDKPLIVRLQNLGFIPPPMIAHVLTDYCAGHPNSSYFSARNAGPEYRLILKALDRLKKSSPTYHNGVLKAMLKNIGEVGEEDEPGELDYKGLEARAADLFPED</sequence>